<comment type="caution">
    <text evidence="1">The sequence shown here is derived from an EMBL/GenBank/DDBJ whole genome shotgun (WGS) entry which is preliminary data.</text>
</comment>
<reference evidence="1" key="1">
    <citation type="journal article" date="2014" name="Front. Microbiol.">
        <title>High frequency of phylogenetically diverse reductive dehalogenase-homologous genes in deep subseafloor sedimentary metagenomes.</title>
        <authorList>
            <person name="Kawai M."/>
            <person name="Futagami T."/>
            <person name="Toyoda A."/>
            <person name="Takaki Y."/>
            <person name="Nishi S."/>
            <person name="Hori S."/>
            <person name="Arai W."/>
            <person name="Tsubouchi T."/>
            <person name="Morono Y."/>
            <person name="Uchiyama I."/>
            <person name="Ito T."/>
            <person name="Fujiyama A."/>
            <person name="Inagaki F."/>
            <person name="Takami H."/>
        </authorList>
    </citation>
    <scope>NUCLEOTIDE SEQUENCE</scope>
    <source>
        <strain evidence="1">Expedition CK06-06</strain>
    </source>
</reference>
<evidence type="ECO:0000313" key="1">
    <source>
        <dbReference type="EMBL" id="GAG36485.1"/>
    </source>
</evidence>
<organism evidence="1">
    <name type="scientific">marine sediment metagenome</name>
    <dbReference type="NCBI Taxonomy" id="412755"/>
    <lineage>
        <taxon>unclassified sequences</taxon>
        <taxon>metagenomes</taxon>
        <taxon>ecological metagenomes</taxon>
    </lineage>
</organism>
<sequence length="150" mass="16845">MDENQEAPDDERRGWIAAKDLAKIFINWGKGYVRLIEESQEADYSLVESFAVEVMDQAGPYMSRLLATGAIHEAGMNWVKHQCADATEMILKACGVYEDLQRLTGTWSDFDEETKNEWLTKVGYLNEAIESSTSCGAALQITEGTETHEE</sequence>
<accession>X0X0I8</accession>
<protein>
    <submittedName>
        <fullName evidence="1">Uncharacterized protein</fullName>
    </submittedName>
</protein>
<dbReference type="AlphaFoldDB" id="X0X0I8"/>
<dbReference type="EMBL" id="BARS01047111">
    <property type="protein sequence ID" value="GAG36485.1"/>
    <property type="molecule type" value="Genomic_DNA"/>
</dbReference>
<proteinExistence type="predicted"/>
<gene>
    <name evidence="1" type="ORF">S01H1_70812</name>
</gene>
<name>X0X0I8_9ZZZZ</name>